<dbReference type="EMBL" id="CP082237">
    <property type="protein sequence ID" value="QZT34605.1"/>
    <property type="molecule type" value="Genomic_DNA"/>
</dbReference>
<dbReference type="RefSeq" id="WP_007506657.1">
    <property type="nucleotide sequence ID" value="NZ_AFCE01000243.1"/>
</dbReference>
<name>F5LBC0_CALTT</name>
<proteinExistence type="predicted"/>
<evidence type="ECO:0000313" key="2">
    <source>
        <dbReference type="EMBL" id="QZT34605.1"/>
    </source>
</evidence>
<dbReference type="SUPFAM" id="SSF48452">
    <property type="entry name" value="TPR-like"/>
    <property type="match status" value="1"/>
</dbReference>
<evidence type="ECO:0000313" key="4">
    <source>
        <dbReference type="Proteomes" id="UP000825179"/>
    </source>
</evidence>
<keyword evidence="2" id="KW-0675">Receptor</keyword>
<sequence>MGAYCLHLGELEKSRRYSQLVLESESSPIFKCTAYLSLGNSYLLESYEKASDVLFKGLALAQQEKHVQLITICKDTINFLNNFWGKEPPFLDFDSDRFNDRSEVAFYYIRRHNFAESKKILDSIAPEDLPNIDKAYYYYYKGLITRDVNDFSKSVYFCKRAGDLS</sequence>
<dbReference type="Proteomes" id="UP000825179">
    <property type="component" value="Chromosome"/>
</dbReference>
<protein>
    <submittedName>
        <fullName evidence="2">AimR family lysis-lysogeny pheromone receptor</fullName>
    </submittedName>
</protein>
<dbReference type="Proteomes" id="UP000010716">
    <property type="component" value="Unassembled WGS sequence"/>
</dbReference>
<dbReference type="AlphaFoldDB" id="F5LBC0"/>
<evidence type="ECO:0000313" key="3">
    <source>
        <dbReference type="Proteomes" id="UP000010716"/>
    </source>
</evidence>
<reference evidence="2 4" key="2">
    <citation type="journal article" date="2020" name="Extremophiles">
        <title>Genomic analysis of Caldalkalibacillus thermarum TA2.A1 reveals aerobic alkaliphilic metabolism and evolutionary hallmarks linking alkaliphilic bacteria and plant life.</title>
        <authorList>
            <person name="de Jong S.I."/>
            <person name="van den Broek M.A."/>
            <person name="Merkel A.Y."/>
            <person name="de la Torre Cortes P."/>
            <person name="Kalamorz F."/>
            <person name="Cook G.M."/>
            <person name="van Loosdrecht M.C.M."/>
            <person name="McMillan D.G.G."/>
        </authorList>
    </citation>
    <scope>NUCLEOTIDE SEQUENCE [LARGE SCALE GENOMIC DNA]</scope>
    <source>
        <strain evidence="2 4">TA2.A1</strain>
    </source>
</reference>
<reference evidence="1 3" key="1">
    <citation type="journal article" date="2011" name="J. Bacteriol.">
        <title>Draft genome sequence of the thermoalkaliphilic Caldalkalibacillus thermarum strain TA2.A1.</title>
        <authorList>
            <person name="Kalamorz F."/>
            <person name="Keis S."/>
            <person name="McMillan D.G."/>
            <person name="Olsson K."/>
            <person name="Stanton J.A."/>
            <person name="Stockwell P."/>
            <person name="Black M.A."/>
            <person name="Klingeman D.M."/>
            <person name="Land M.L."/>
            <person name="Han C.S."/>
            <person name="Martin S.L."/>
            <person name="Becher S.A."/>
            <person name="Peddie C.J."/>
            <person name="Morgan H.W."/>
            <person name="Matthies D."/>
            <person name="Preiss L."/>
            <person name="Meier T."/>
            <person name="Brown S.D."/>
            <person name="Cook G.M."/>
        </authorList>
    </citation>
    <scope>NUCLEOTIDE SEQUENCE [LARGE SCALE GENOMIC DNA]</scope>
    <source>
        <strain evidence="1 3">TA2.A1</strain>
    </source>
</reference>
<dbReference type="KEGG" id="cthu:HUR95_04465"/>
<dbReference type="NCBIfam" id="NF038310">
    <property type="entry name" value="lysogeny_AimR"/>
    <property type="match status" value="1"/>
</dbReference>
<reference evidence="2" key="3">
    <citation type="submission" date="2021-08" db="EMBL/GenBank/DDBJ databases">
        <authorList>
            <person name="de Jong S."/>
            <person name="van den Broek M."/>
            <person name="Merkel A."/>
            <person name="de la Torre Cortes P."/>
            <person name="Kalamorz F."/>
            <person name="Cook G."/>
            <person name="van Loosdrecht M."/>
            <person name="McMillan D."/>
        </authorList>
    </citation>
    <scope>NUCLEOTIDE SEQUENCE</scope>
    <source>
        <strain evidence="2">TA2.A1</strain>
    </source>
</reference>
<organism evidence="1 3">
    <name type="scientific">Caldalkalibacillus thermarum (strain TA2.A1)</name>
    <dbReference type="NCBI Taxonomy" id="986075"/>
    <lineage>
        <taxon>Bacteria</taxon>
        <taxon>Bacillati</taxon>
        <taxon>Bacillota</taxon>
        <taxon>Bacilli</taxon>
        <taxon>Bacillales</taxon>
        <taxon>Bacillaceae</taxon>
        <taxon>Caldalkalibacillus</taxon>
    </lineage>
</organism>
<dbReference type="InterPro" id="IPR011990">
    <property type="entry name" value="TPR-like_helical_dom_sf"/>
</dbReference>
<gene>
    <name evidence="1" type="ORF">CathTA2_0109</name>
    <name evidence="2" type="ORF">HUR95_04465</name>
</gene>
<dbReference type="Pfam" id="PF22871">
    <property type="entry name" value="AimR"/>
    <property type="match status" value="1"/>
</dbReference>
<evidence type="ECO:0000313" key="1">
    <source>
        <dbReference type="EMBL" id="EGL81360.1"/>
    </source>
</evidence>
<dbReference type="EMBL" id="AFCE01000243">
    <property type="protein sequence ID" value="EGL81360.1"/>
    <property type="molecule type" value="Genomic_DNA"/>
</dbReference>
<keyword evidence="4" id="KW-1185">Reference proteome</keyword>
<dbReference type="InterPro" id="IPR047705">
    <property type="entry name" value="AimR-like"/>
</dbReference>
<accession>F5LBC0</accession>